<protein>
    <recommendedName>
        <fullName evidence="11">NADH-ubiquinone oxidoreductase 75 kDa subunit</fullName>
    </recommendedName>
</protein>
<dbReference type="AlphaFoldDB" id="B2XX58"/>
<keyword evidence="6" id="KW-0408">Iron</keyword>
<keyword evidence="8" id="KW-0520">NAD</keyword>
<evidence type="ECO:0000256" key="1">
    <source>
        <dbReference type="ARBA" id="ARBA00001966"/>
    </source>
</evidence>
<evidence type="ECO:0000259" key="15">
    <source>
        <dbReference type="PROSITE" id="PS51839"/>
    </source>
</evidence>
<dbReference type="FunFam" id="3.10.20.740:FF:000001">
    <property type="entry name" value="NADH-quinone oxidoreductase subunit G"/>
    <property type="match status" value="1"/>
</dbReference>
<dbReference type="Gene3D" id="3.10.20.740">
    <property type="match status" value="1"/>
</dbReference>
<dbReference type="InterPro" id="IPR054351">
    <property type="entry name" value="NADH_UbQ_OxRdtase_ferredoxin"/>
</dbReference>
<dbReference type="PROSITE" id="PS51669">
    <property type="entry name" value="4FE4S_MOW_BIS_MGD"/>
    <property type="match status" value="1"/>
</dbReference>
<dbReference type="Gene3D" id="3.30.70.20">
    <property type="match status" value="1"/>
</dbReference>
<dbReference type="InterPro" id="IPR036010">
    <property type="entry name" value="2Fe-2S_ferredoxin-like_sf"/>
</dbReference>
<dbReference type="InterPro" id="IPR019574">
    <property type="entry name" value="NADH_UbQ_OxRdtase_Gsu_4Fe4S-bd"/>
</dbReference>
<dbReference type="PANTHER" id="PTHR43105:SF13">
    <property type="entry name" value="NADH-UBIQUINONE OXIDOREDUCTASE 75 KDA SUBUNIT, MITOCHONDRIAL"/>
    <property type="match status" value="1"/>
</dbReference>
<comment type="function">
    <text evidence="10">Core subunit of the mitochondrial membrane respiratory chain NADH dehydrogenase (Complex I) that is believed to belong to the minimal assembly required for catalysis. Complex I functions in the transfer of electrons from NADH to the respiratory chain. The immediate electron acceptor for the enzyme is believed to be ubiquinone. This is the largest subunit of complex I and it is a component of the iron-sulfur (IP) fragment of the enzyme. It may form part of the active site crevice where NADH is oxidized.</text>
</comment>
<evidence type="ECO:0000256" key="2">
    <source>
        <dbReference type="ARBA" id="ARBA00005404"/>
    </source>
</evidence>
<dbReference type="NCBIfam" id="TIGR01973">
    <property type="entry name" value="NuoG"/>
    <property type="match status" value="1"/>
</dbReference>
<dbReference type="FunFam" id="3.30.70.20:FF:000002">
    <property type="entry name" value="NADH-ubiquinone oxidoreductase 75 kDa subunit"/>
    <property type="match status" value="1"/>
</dbReference>
<comment type="cofactor">
    <cofactor evidence="9">
        <name>[2Fe-2S] cluster</name>
        <dbReference type="ChEBI" id="CHEBI:190135"/>
    </cofactor>
</comment>
<dbReference type="SUPFAM" id="SSF54292">
    <property type="entry name" value="2Fe-2S ferredoxin-like"/>
    <property type="match status" value="1"/>
</dbReference>
<dbReference type="PROSITE" id="PS51085">
    <property type="entry name" value="2FE2S_FER_2"/>
    <property type="match status" value="1"/>
</dbReference>
<dbReference type="SMART" id="SM00929">
    <property type="entry name" value="NADH-G_4Fe-4S_3"/>
    <property type="match status" value="1"/>
</dbReference>
<dbReference type="SUPFAM" id="SSF53706">
    <property type="entry name" value="Formate dehydrogenase/DMSO reductase, domains 1-3"/>
    <property type="match status" value="1"/>
</dbReference>
<dbReference type="Pfam" id="PF22117">
    <property type="entry name" value="Fer4_Nqo3"/>
    <property type="match status" value="1"/>
</dbReference>
<dbReference type="InterPro" id="IPR001041">
    <property type="entry name" value="2Fe-2S_ferredoxin-type"/>
</dbReference>
<accession>B2XX58</accession>
<dbReference type="InterPro" id="IPR010228">
    <property type="entry name" value="NADH_UbQ_OxRdtase_Gsu"/>
</dbReference>
<feature type="domain" description="4Fe-4S Mo/W bis-MGD-type" evidence="14">
    <location>
        <begin position="223"/>
        <end position="279"/>
    </location>
</feature>
<dbReference type="EMBL" id="EU275726">
    <property type="protein sequence ID" value="ABX45180.1"/>
    <property type="molecule type" value="Genomic_DNA"/>
</dbReference>
<dbReference type="GO" id="GO:0016651">
    <property type="term" value="F:oxidoreductase activity, acting on NAD(P)H"/>
    <property type="evidence" value="ECO:0007669"/>
    <property type="project" value="InterPro"/>
</dbReference>
<dbReference type="InterPro" id="IPR050123">
    <property type="entry name" value="Prok_molybdopt-oxidoreductase"/>
</dbReference>
<dbReference type="GO" id="GO:0051539">
    <property type="term" value="F:4 iron, 4 sulfur cluster binding"/>
    <property type="evidence" value="ECO:0007669"/>
    <property type="project" value="UniProtKB-KW"/>
</dbReference>
<dbReference type="GO" id="GO:0042773">
    <property type="term" value="P:ATP synthesis coupled electron transport"/>
    <property type="evidence" value="ECO:0007669"/>
    <property type="project" value="InterPro"/>
</dbReference>
<dbReference type="PANTHER" id="PTHR43105">
    <property type="entry name" value="RESPIRATORY NITRATE REDUCTASE"/>
    <property type="match status" value="1"/>
</dbReference>
<geneLocation type="mitochondrion" evidence="16"/>
<dbReference type="PROSITE" id="PS00642">
    <property type="entry name" value="COMPLEX1_75K_2"/>
    <property type="match status" value="1"/>
</dbReference>
<dbReference type="GO" id="GO:0016020">
    <property type="term" value="C:membrane"/>
    <property type="evidence" value="ECO:0007669"/>
    <property type="project" value="InterPro"/>
</dbReference>
<evidence type="ECO:0000256" key="10">
    <source>
        <dbReference type="ARBA" id="ARBA00054960"/>
    </source>
</evidence>
<dbReference type="PROSITE" id="PS51839">
    <property type="entry name" value="4FE4S_HC3"/>
    <property type="match status" value="1"/>
</dbReference>
<dbReference type="Pfam" id="PF10588">
    <property type="entry name" value="NADH-G_4Fe-4S_3"/>
    <property type="match status" value="1"/>
</dbReference>
<evidence type="ECO:0000256" key="7">
    <source>
        <dbReference type="ARBA" id="ARBA00023014"/>
    </source>
</evidence>
<dbReference type="InterPro" id="IPR006656">
    <property type="entry name" value="Mopterin_OxRdtase"/>
</dbReference>
<dbReference type="GO" id="GO:0008137">
    <property type="term" value="F:NADH dehydrogenase (ubiquinone) activity"/>
    <property type="evidence" value="ECO:0007669"/>
    <property type="project" value="InterPro"/>
</dbReference>
<keyword evidence="7" id="KW-0411">Iron-sulfur</keyword>
<proteinExistence type="inferred from homology"/>
<evidence type="ECO:0000256" key="9">
    <source>
        <dbReference type="ARBA" id="ARBA00034078"/>
    </source>
</evidence>
<dbReference type="Pfam" id="PF22151">
    <property type="entry name" value="Fer4_NDSU1"/>
    <property type="match status" value="1"/>
</dbReference>
<keyword evidence="4" id="KW-0479">Metal-binding</keyword>
<dbReference type="SUPFAM" id="SSF54862">
    <property type="entry name" value="4Fe-4S ferredoxins"/>
    <property type="match status" value="1"/>
</dbReference>
<dbReference type="CDD" id="cd00207">
    <property type="entry name" value="fer2"/>
    <property type="match status" value="1"/>
</dbReference>
<evidence type="ECO:0000256" key="5">
    <source>
        <dbReference type="ARBA" id="ARBA00022967"/>
    </source>
</evidence>
<reference evidence="16" key="1">
    <citation type="journal article" date="2008" name="Mol. Biol. Evol.">
        <title>Mitochondrial genome evolution in the social amoebae.</title>
        <authorList>
            <person name="Heidel A.J."/>
            <person name="Gloeckner G."/>
        </authorList>
    </citation>
    <scope>NUCLEOTIDE SEQUENCE</scope>
    <source>
        <strain evidence="16">PN500</strain>
    </source>
</reference>
<dbReference type="InterPro" id="IPR006963">
    <property type="entry name" value="Mopterin_OxRdtase_4Fe-4S_dom"/>
</dbReference>
<dbReference type="GO" id="GO:0046872">
    <property type="term" value="F:metal ion binding"/>
    <property type="evidence" value="ECO:0007669"/>
    <property type="project" value="UniProtKB-KW"/>
</dbReference>
<dbReference type="CDD" id="cd02774">
    <property type="entry name" value="MopB_Res-Cmplx1_Nad11-M"/>
    <property type="match status" value="1"/>
</dbReference>
<evidence type="ECO:0000256" key="6">
    <source>
        <dbReference type="ARBA" id="ARBA00023004"/>
    </source>
</evidence>
<evidence type="ECO:0000313" key="16">
    <source>
        <dbReference type="EMBL" id="ABX45180.1"/>
    </source>
</evidence>
<gene>
    <name evidence="16" type="primary">nad11</name>
</gene>
<evidence type="ECO:0000256" key="3">
    <source>
        <dbReference type="ARBA" id="ARBA00022485"/>
    </source>
</evidence>
<dbReference type="InterPro" id="IPR000283">
    <property type="entry name" value="NADH_UbQ_OxRdtase_75kDa_su_CS"/>
</dbReference>
<evidence type="ECO:0000259" key="13">
    <source>
        <dbReference type="PROSITE" id="PS51085"/>
    </source>
</evidence>
<evidence type="ECO:0000256" key="8">
    <source>
        <dbReference type="ARBA" id="ARBA00023027"/>
    </source>
</evidence>
<dbReference type="Pfam" id="PF00384">
    <property type="entry name" value="Molybdopterin"/>
    <property type="match status" value="1"/>
</dbReference>
<evidence type="ECO:0000259" key="14">
    <source>
        <dbReference type="PROSITE" id="PS51669"/>
    </source>
</evidence>
<keyword evidence="5" id="KW-1278">Translocase</keyword>
<dbReference type="Pfam" id="PF13510">
    <property type="entry name" value="Fer2_4"/>
    <property type="match status" value="1"/>
</dbReference>
<feature type="domain" description="4Fe-4S His(Cys)3-ligated-type" evidence="15">
    <location>
        <begin position="84"/>
        <end position="123"/>
    </location>
</feature>
<feature type="domain" description="2Fe-2S ferredoxin-type" evidence="13">
    <location>
        <begin position="1"/>
        <end position="84"/>
    </location>
</feature>
<dbReference type="PROSITE" id="PS00643">
    <property type="entry name" value="COMPLEX1_75K_3"/>
    <property type="match status" value="1"/>
</dbReference>
<evidence type="ECO:0000256" key="4">
    <source>
        <dbReference type="ARBA" id="ARBA00022723"/>
    </source>
</evidence>
<keyword evidence="16" id="KW-0496">Mitochondrion</keyword>
<comment type="cofactor">
    <cofactor evidence="1">
        <name>[4Fe-4S] cluster</name>
        <dbReference type="ChEBI" id="CHEBI:49883"/>
    </cofactor>
</comment>
<evidence type="ECO:0000256" key="11">
    <source>
        <dbReference type="ARBA" id="ARBA00073002"/>
    </source>
</evidence>
<comment type="similarity">
    <text evidence="2 12">Belongs to the complex I 75 kDa subunit family.</text>
</comment>
<evidence type="ECO:0000256" key="12">
    <source>
        <dbReference type="RuleBase" id="RU004523"/>
    </source>
</evidence>
<sequence>MINFKINEIEYEIDEKKEDLTILQACLKFGIEIPRFCFHEKLTIAGNCRMCLVYVTNNEKLVAACGIPLDQDFDDEVICTEVDEILKAREGVMEFLLINHPLDCPICDQGGECDLQDQTMLYGLDAGRFYMNKRAVEVKNFGLLIKAIMTRCIHCTRCVRFLTEVAGIHDLGVLGRGYKMEIGTYTQNNTVLNSELSGNIIDLCPVGALTSQMYAFKGRPWELKTIKGLDVFDPLISNVNFQVKGVSIMRILPKVNDDLNEEWLTDKMRFHYDSYKIMNETRLNFPKFKLVNNKYITLDWKRAIKVFFNSIFINKKMNVIFGSKISYNTLAAYKTFFNNLGLNQYITENNLFVKKVNYDFRENYLNKNTLKNIETNDLVFLIGLNLRVESPLLNIRLRNLNFNENQELNKKIIILGNKFFWKKDSIYLGSKLITLFSIFEGRHNICQQLITSKNPLIFLGSSLVSKTSIHIGKLKSFLSNYLNIAKDNIIYLVHGANNLSAMELGIFTEKFNEKDCSLLYSIDSNEFRIKKNMFVIYQGIINTYLNNKINLYLPSKFHFEENLEFINLFGYKTESQAINYSIKNTIKGHKIISAVLLHLIKCNNKVELKESIVGFSFTAFNSFERNELKVNKYLTLNNIMADYYGTDIIIRNSIKLQTHRKMINNLKNNFKDDN</sequence>
<organism evidence="16">
    <name type="scientific">Heterostelium pallidum</name>
    <name type="common">Cellular slime mold</name>
    <name type="synonym">Polysphondylium pallidum</name>
    <dbReference type="NCBI Taxonomy" id="13642"/>
    <lineage>
        <taxon>Eukaryota</taxon>
        <taxon>Amoebozoa</taxon>
        <taxon>Evosea</taxon>
        <taxon>Eumycetozoa</taxon>
        <taxon>Dictyostelia</taxon>
        <taxon>Acytosteliales</taxon>
        <taxon>Acytosteliaceae</taxon>
        <taxon>Heterostelium</taxon>
    </lineage>
</organism>
<name>B2XX58_HETPA</name>
<keyword evidence="3" id="KW-0004">4Fe-4S</keyword>